<keyword evidence="13" id="KW-1185">Reference proteome</keyword>
<dbReference type="GO" id="GO:0016807">
    <property type="term" value="F:cysteine-type carboxypeptidase activity"/>
    <property type="evidence" value="ECO:0007669"/>
    <property type="project" value="UniProtKB-EC"/>
</dbReference>
<dbReference type="OrthoDB" id="190265at2759"/>
<evidence type="ECO:0000256" key="6">
    <source>
        <dbReference type="ARBA" id="ARBA00022801"/>
    </source>
</evidence>
<dbReference type="AlphaFoldDB" id="A0A8B7YT85"/>
<keyword evidence="6" id="KW-0378">Hydrolase</keyword>
<keyword evidence="10" id="KW-0325">Glycoprotein</keyword>
<protein>
    <recommendedName>
        <fullName evidence="3">cathepsin X</fullName>
        <ecNumber evidence="3">3.4.18.1</ecNumber>
    </recommendedName>
</protein>
<dbReference type="InterPro" id="IPR025660">
    <property type="entry name" value="Pept_his_AS"/>
</dbReference>
<evidence type="ECO:0000256" key="1">
    <source>
        <dbReference type="ARBA" id="ARBA00001594"/>
    </source>
</evidence>
<dbReference type="Gene3D" id="3.90.70.10">
    <property type="entry name" value="Cysteine proteinases"/>
    <property type="match status" value="1"/>
</dbReference>
<evidence type="ECO:0000256" key="11">
    <source>
        <dbReference type="SAM" id="SignalP"/>
    </source>
</evidence>
<evidence type="ECO:0000313" key="14">
    <source>
        <dbReference type="RefSeq" id="XP_022094571.1"/>
    </source>
</evidence>
<dbReference type="PROSITE" id="PS00639">
    <property type="entry name" value="THIOL_PROTEASE_HIS"/>
    <property type="match status" value="1"/>
</dbReference>
<keyword evidence="5 11" id="KW-0732">Signal</keyword>
<dbReference type="PANTHER" id="PTHR12411">
    <property type="entry name" value="CYSTEINE PROTEASE FAMILY C1-RELATED"/>
    <property type="match status" value="1"/>
</dbReference>
<evidence type="ECO:0000256" key="10">
    <source>
        <dbReference type="ARBA" id="ARBA00023180"/>
    </source>
</evidence>
<comment type="similarity">
    <text evidence="2">Belongs to the peptidase C1 family.</text>
</comment>
<feature type="chain" id="PRO_5034224202" description="cathepsin X" evidence="11">
    <location>
        <begin position="23"/>
        <end position="305"/>
    </location>
</feature>
<accession>A0A8B7YT85</accession>
<evidence type="ECO:0000256" key="4">
    <source>
        <dbReference type="ARBA" id="ARBA00022670"/>
    </source>
</evidence>
<dbReference type="OMA" id="FVSGCVC"/>
<gene>
    <name evidence="14" type="primary">LOC110981365</name>
</gene>
<dbReference type="Pfam" id="PF00112">
    <property type="entry name" value="Peptidase_C1"/>
    <property type="match status" value="1"/>
</dbReference>
<dbReference type="KEGG" id="aplc:110981365"/>
<keyword evidence="7" id="KW-0788">Thiol protease</keyword>
<dbReference type="Proteomes" id="UP000694845">
    <property type="component" value="Unplaced"/>
</dbReference>
<evidence type="ECO:0000256" key="7">
    <source>
        <dbReference type="ARBA" id="ARBA00022807"/>
    </source>
</evidence>
<dbReference type="InterPro" id="IPR038765">
    <property type="entry name" value="Papain-like_cys_pep_sf"/>
</dbReference>
<dbReference type="FunFam" id="3.90.70.10:FF:000060">
    <property type="entry name" value="Cathepsin Z"/>
    <property type="match status" value="1"/>
</dbReference>
<sequence>MEAKLLALTLGLVLSSFVCVSAQKYFQPGKPCYRTDLEKKEKGVSTYPRPHWDVKLSDLPKQWDWRNISGVNYASTTRNQHIPQYCGSCWSMGTTSSIADRINILRKNAWPSAYLSPQNVIDCGEAGSCEGGSPLGVYGYAHKKGIPDETCNNYQAKDQKCTPFNECGTCSTFGDCFSYPEKNYTRWMVGDYGRISGREMMMKEIYKNGPISCGIEATPELEQFRGGKVYTQYIPQPEINHAIAVAGWGVDENGVEYWVVRNSWGQPWGENGWYRTVTSTYKNGSGGQYNLGIENSCSYGDVIGV</sequence>
<dbReference type="RefSeq" id="XP_022094571.1">
    <property type="nucleotide sequence ID" value="XM_022238879.1"/>
</dbReference>
<name>A0A8B7YT85_ACAPL</name>
<feature type="domain" description="Peptidase C1A papain C-terminal" evidence="12">
    <location>
        <begin position="59"/>
        <end position="301"/>
    </location>
</feature>
<evidence type="ECO:0000256" key="9">
    <source>
        <dbReference type="ARBA" id="ARBA00023157"/>
    </source>
</evidence>
<dbReference type="InterPro" id="IPR000668">
    <property type="entry name" value="Peptidase_C1A_C"/>
</dbReference>
<keyword evidence="9" id="KW-1015">Disulfide bond</keyword>
<dbReference type="CDD" id="cd02698">
    <property type="entry name" value="Peptidase_C1A_CathepsinX"/>
    <property type="match status" value="1"/>
</dbReference>
<comment type="catalytic activity">
    <reaction evidence="1">
        <text>Release of C-terminal amino acid residues with broad specificity, but lacks action on C-terminal proline. Shows weak endopeptidase activity.</text>
        <dbReference type="EC" id="3.4.18.1"/>
    </reaction>
</comment>
<evidence type="ECO:0000256" key="5">
    <source>
        <dbReference type="ARBA" id="ARBA00022729"/>
    </source>
</evidence>
<feature type="signal peptide" evidence="11">
    <location>
        <begin position="1"/>
        <end position="22"/>
    </location>
</feature>
<dbReference type="GeneID" id="110981365"/>
<dbReference type="EC" id="3.4.18.1" evidence="3"/>
<organism evidence="13 14">
    <name type="scientific">Acanthaster planci</name>
    <name type="common">Crown-of-thorns starfish</name>
    <dbReference type="NCBI Taxonomy" id="133434"/>
    <lineage>
        <taxon>Eukaryota</taxon>
        <taxon>Metazoa</taxon>
        <taxon>Echinodermata</taxon>
        <taxon>Eleutherozoa</taxon>
        <taxon>Asterozoa</taxon>
        <taxon>Asteroidea</taxon>
        <taxon>Valvatacea</taxon>
        <taxon>Valvatida</taxon>
        <taxon>Acanthasteridae</taxon>
        <taxon>Acanthaster</taxon>
    </lineage>
</organism>
<dbReference type="GO" id="GO:0006508">
    <property type="term" value="P:proteolysis"/>
    <property type="evidence" value="ECO:0007669"/>
    <property type="project" value="UniProtKB-KW"/>
</dbReference>
<evidence type="ECO:0000256" key="8">
    <source>
        <dbReference type="ARBA" id="ARBA00023145"/>
    </source>
</evidence>
<keyword evidence="8" id="KW-0865">Zymogen</keyword>
<dbReference type="InterPro" id="IPR033157">
    <property type="entry name" value="CTSZ"/>
</dbReference>
<evidence type="ECO:0000313" key="13">
    <source>
        <dbReference type="Proteomes" id="UP000694845"/>
    </source>
</evidence>
<proteinExistence type="inferred from homology"/>
<evidence type="ECO:0000259" key="12">
    <source>
        <dbReference type="SMART" id="SM00645"/>
    </source>
</evidence>
<evidence type="ECO:0000256" key="2">
    <source>
        <dbReference type="ARBA" id="ARBA00008455"/>
    </source>
</evidence>
<dbReference type="InterPro" id="IPR013128">
    <property type="entry name" value="Peptidase_C1A"/>
</dbReference>
<dbReference type="SUPFAM" id="SSF54001">
    <property type="entry name" value="Cysteine proteinases"/>
    <property type="match status" value="1"/>
</dbReference>
<dbReference type="PRINTS" id="PR00705">
    <property type="entry name" value="PAPAIN"/>
</dbReference>
<reference evidence="14" key="1">
    <citation type="submission" date="2025-08" db="UniProtKB">
        <authorList>
            <consortium name="RefSeq"/>
        </authorList>
    </citation>
    <scope>IDENTIFICATION</scope>
</reference>
<keyword evidence="4" id="KW-0645">Protease</keyword>
<evidence type="ECO:0000256" key="3">
    <source>
        <dbReference type="ARBA" id="ARBA00012516"/>
    </source>
</evidence>
<dbReference type="SMART" id="SM00645">
    <property type="entry name" value="Pept_C1"/>
    <property type="match status" value="1"/>
</dbReference>